<organism evidence="7">
    <name type="scientific">hydrothermal vent metagenome</name>
    <dbReference type="NCBI Taxonomy" id="652676"/>
    <lineage>
        <taxon>unclassified sequences</taxon>
        <taxon>metagenomes</taxon>
        <taxon>ecological metagenomes</taxon>
    </lineage>
</organism>
<evidence type="ECO:0000313" key="7">
    <source>
        <dbReference type="EMBL" id="VAX09893.1"/>
    </source>
</evidence>
<protein>
    <submittedName>
        <fullName evidence="7">Glycosyl transferase, family 2</fullName>
    </submittedName>
</protein>
<dbReference type="EMBL" id="UOFY01000042">
    <property type="protein sequence ID" value="VAX09893.1"/>
    <property type="molecule type" value="Genomic_DNA"/>
</dbReference>
<dbReference type="PANTHER" id="PTHR43646">
    <property type="entry name" value="GLYCOSYLTRANSFERASE"/>
    <property type="match status" value="1"/>
</dbReference>
<accession>A0A3B1BD21</accession>
<dbReference type="AlphaFoldDB" id="A0A3B1BD21"/>
<evidence type="ECO:0000256" key="3">
    <source>
        <dbReference type="ARBA" id="ARBA00022676"/>
    </source>
</evidence>
<name>A0A3B1BD21_9ZZZZ</name>
<keyword evidence="3" id="KW-0328">Glycosyltransferase</keyword>
<dbReference type="PANTHER" id="PTHR43646:SF2">
    <property type="entry name" value="GLYCOSYLTRANSFERASE 2-LIKE DOMAIN-CONTAINING PROTEIN"/>
    <property type="match status" value="1"/>
</dbReference>
<dbReference type="NCBIfam" id="TIGR04283">
    <property type="entry name" value="glyco_like_mftF"/>
    <property type="match status" value="1"/>
</dbReference>
<evidence type="ECO:0000256" key="5">
    <source>
        <dbReference type="ARBA" id="ARBA00023136"/>
    </source>
</evidence>
<evidence type="ECO:0000256" key="2">
    <source>
        <dbReference type="ARBA" id="ARBA00022475"/>
    </source>
</evidence>
<dbReference type="SUPFAM" id="SSF53448">
    <property type="entry name" value="Nucleotide-diphospho-sugar transferases"/>
    <property type="match status" value="1"/>
</dbReference>
<dbReference type="InterPro" id="IPR001173">
    <property type="entry name" value="Glyco_trans_2-like"/>
</dbReference>
<dbReference type="GO" id="GO:0005886">
    <property type="term" value="C:plasma membrane"/>
    <property type="evidence" value="ECO:0007669"/>
    <property type="project" value="UniProtKB-SubCell"/>
</dbReference>
<evidence type="ECO:0000256" key="4">
    <source>
        <dbReference type="ARBA" id="ARBA00022679"/>
    </source>
</evidence>
<proteinExistence type="predicted"/>
<gene>
    <name evidence="7" type="ORF">MNBD_GAMMA25-1349</name>
</gene>
<dbReference type="Gene3D" id="3.90.550.10">
    <property type="entry name" value="Spore Coat Polysaccharide Biosynthesis Protein SpsA, Chain A"/>
    <property type="match status" value="1"/>
</dbReference>
<dbReference type="InterPro" id="IPR029044">
    <property type="entry name" value="Nucleotide-diphossugar_trans"/>
</dbReference>
<evidence type="ECO:0000256" key="1">
    <source>
        <dbReference type="ARBA" id="ARBA00004236"/>
    </source>
</evidence>
<keyword evidence="4 7" id="KW-0808">Transferase</keyword>
<keyword evidence="5" id="KW-0472">Membrane</keyword>
<dbReference type="GO" id="GO:0016757">
    <property type="term" value="F:glycosyltransferase activity"/>
    <property type="evidence" value="ECO:0007669"/>
    <property type="project" value="UniProtKB-KW"/>
</dbReference>
<sequence length="210" mass="23893">MTDFLSVLQKYRASGHELILVDGGSTDNSLAQVKIWIDELVVLSECGRARQMNAGARQASGDVLLFLHADTQLPDNADKLIRDSLQIGNVWGRFNVRLSGNLWPLRIIEKLMNWRSCFTGIVTGDQGMFVLRDAFEHLGGFADIPLMEDIELSQRLKKISSPCCLQVPVITSSRRWEREGILRTVILMWGLRLGWFFGVSAQRLHKIYYR</sequence>
<feature type="domain" description="Glycosyltransferase 2-like" evidence="6">
    <location>
        <begin position="7"/>
        <end position="98"/>
    </location>
</feature>
<dbReference type="CDD" id="cd02522">
    <property type="entry name" value="GT_2_like_a"/>
    <property type="match status" value="1"/>
</dbReference>
<dbReference type="InterPro" id="IPR026461">
    <property type="entry name" value="Trfase_2_rSAM/seldom_assoc"/>
</dbReference>
<comment type="subcellular location">
    <subcellularLocation>
        <location evidence="1">Cell membrane</location>
    </subcellularLocation>
</comment>
<dbReference type="Pfam" id="PF00535">
    <property type="entry name" value="Glycos_transf_2"/>
    <property type="match status" value="1"/>
</dbReference>
<reference evidence="7" key="1">
    <citation type="submission" date="2018-06" db="EMBL/GenBank/DDBJ databases">
        <authorList>
            <person name="Zhirakovskaya E."/>
        </authorList>
    </citation>
    <scope>NUCLEOTIDE SEQUENCE</scope>
</reference>
<evidence type="ECO:0000259" key="6">
    <source>
        <dbReference type="Pfam" id="PF00535"/>
    </source>
</evidence>
<keyword evidence="2" id="KW-1003">Cell membrane</keyword>